<proteinExistence type="predicted"/>
<accession>A0A1H0IQC7</accession>
<protein>
    <submittedName>
        <fullName evidence="1">Transcriptional regulator</fullName>
    </submittedName>
</protein>
<dbReference type="InterPro" id="IPR029016">
    <property type="entry name" value="GAF-like_dom_sf"/>
</dbReference>
<dbReference type="STRING" id="641025.SAMN05421507_102199"/>
<sequence>MSWAWGFVVGGSARRVFLSHTSELRKYPVGGSFVDAVEKAVLRVRVAAPVRGPNGDVVAAVSVVVPIETRTDTVLPAVRASGRSISRALGRRTP</sequence>
<organism evidence="1 2">
    <name type="scientific">Lentzea jiangxiensis</name>
    <dbReference type="NCBI Taxonomy" id="641025"/>
    <lineage>
        <taxon>Bacteria</taxon>
        <taxon>Bacillati</taxon>
        <taxon>Actinomycetota</taxon>
        <taxon>Actinomycetes</taxon>
        <taxon>Pseudonocardiales</taxon>
        <taxon>Pseudonocardiaceae</taxon>
        <taxon>Lentzea</taxon>
    </lineage>
</organism>
<dbReference type="Gene3D" id="3.30.450.40">
    <property type="match status" value="1"/>
</dbReference>
<evidence type="ECO:0000313" key="1">
    <source>
        <dbReference type="EMBL" id="SDO33563.1"/>
    </source>
</evidence>
<dbReference type="Proteomes" id="UP000199691">
    <property type="component" value="Unassembled WGS sequence"/>
</dbReference>
<reference evidence="2" key="1">
    <citation type="submission" date="2016-10" db="EMBL/GenBank/DDBJ databases">
        <authorList>
            <person name="Varghese N."/>
            <person name="Submissions S."/>
        </authorList>
    </citation>
    <scope>NUCLEOTIDE SEQUENCE [LARGE SCALE GENOMIC DNA]</scope>
    <source>
        <strain evidence="2">CGMCC 4.6609</strain>
    </source>
</reference>
<dbReference type="SUPFAM" id="SSF55781">
    <property type="entry name" value="GAF domain-like"/>
    <property type="match status" value="1"/>
</dbReference>
<dbReference type="AlphaFoldDB" id="A0A1H0IQC7"/>
<gene>
    <name evidence="1" type="ORF">SAMN05421507_102199</name>
</gene>
<keyword evidence="2" id="KW-1185">Reference proteome</keyword>
<dbReference type="EMBL" id="FNIX01000002">
    <property type="protein sequence ID" value="SDO33563.1"/>
    <property type="molecule type" value="Genomic_DNA"/>
</dbReference>
<evidence type="ECO:0000313" key="2">
    <source>
        <dbReference type="Proteomes" id="UP000199691"/>
    </source>
</evidence>
<name>A0A1H0IQC7_9PSEU</name>